<feature type="domain" description="Fibrinogen C-terminal" evidence="3">
    <location>
        <begin position="384"/>
        <end position="600"/>
    </location>
</feature>
<protein>
    <recommendedName>
        <fullName evidence="3">Fibrinogen C-terminal domain-containing protein</fullName>
    </recommendedName>
</protein>
<dbReference type="SMART" id="SM00186">
    <property type="entry name" value="FBG"/>
    <property type="match status" value="1"/>
</dbReference>
<dbReference type="PROSITE" id="PS00514">
    <property type="entry name" value="FIBRINOGEN_C_1"/>
    <property type="match status" value="1"/>
</dbReference>
<dbReference type="Gene3D" id="3.90.215.10">
    <property type="entry name" value="Gamma Fibrinogen, chain A, domain 1"/>
    <property type="match status" value="1"/>
</dbReference>
<evidence type="ECO:0000256" key="1">
    <source>
        <dbReference type="ARBA" id="ARBA00023157"/>
    </source>
</evidence>
<dbReference type="Pfam" id="PF00147">
    <property type="entry name" value="Fibrinogen_C"/>
    <property type="match status" value="1"/>
</dbReference>
<gene>
    <name evidence="4" type="ORF">RRG08_034765</name>
</gene>
<dbReference type="Proteomes" id="UP001283361">
    <property type="component" value="Unassembled WGS sequence"/>
</dbReference>
<keyword evidence="1" id="KW-1015">Disulfide bond</keyword>
<dbReference type="SUPFAM" id="SSF56496">
    <property type="entry name" value="Fibrinogen C-terminal domain-like"/>
    <property type="match status" value="1"/>
</dbReference>
<feature type="signal peptide" evidence="2">
    <location>
        <begin position="1"/>
        <end position="19"/>
    </location>
</feature>
<evidence type="ECO:0000313" key="4">
    <source>
        <dbReference type="EMBL" id="KAK3738475.1"/>
    </source>
</evidence>
<dbReference type="GO" id="GO:0005615">
    <property type="term" value="C:extracellular space"/>
    <property type="evidence" value="ECO:0007669"/>
    <property type="project" value="TreeGrafter"/>
</dbReference>
<feature type="chain" id="PRO_5041972305" description="Fibrinogen C-terminal domain-containing protein" evidence="2">
    <location>
        <begin position="20"/>
        <end position="600"/>
    </location>
</feature>
<organism evidence="4 5">
    <name type="scientific">Elysia crispata</name>
    <name type="common">lettuce slug</name>
    <dbReference type="NCBI Taxonomy" id="231223"/>
    <lineage>
        <taxon>Eukaryota</taxon>
        <taxon>Metazoa</taxon>
        <taxon>Spiralia</taxon>
        <taxon>Lophotrochozoa</taxon>
        <taxon>Mollusca</taxon>
        <taxon>Gastropoda</taxon>
        <taxon>Heterobranchia</taxon>
        <taxon>Euthyneura</taxon>
        <taxon>Panpulmonata</taxon>
        <taxon>Sacoglossa</taxon>
        <taxon>Placobranchoidea</taxon>
        <taxon>Plakobranchidae</taxon>
        <taxon>Elysia</taxon>
    </lineage>
</organism>
<dbReference type="InterPro" id="IPR036056">
    <property type="entry name" value="Fibrinogen-like_C"/>
</dbReference>
<evidence type="ECO:0000313" key="5">
    <source>
        <dbReference type="Proteomes" id="UP001283361"/>
    </source>
</evidence>
<name>A0AAE0YAZ4_9GAST</name>
<evidence type="ECO:0000259" key="3">
    <source>
        <dbReference type="PROSITE" id="PS51406"/>
    </source>
</evidence>
<dbReference type="InterPro" id="IPR002181">
    <property type="entry name" value="Fibrinogen_a/b/g_C_dom"/>
</dbReference>
<dbReference type="CDD" id="cd00087">
    <property type="entry name" value="FReD"/>
    <property type="match status" value="1"/>
</dbReference>
<dbReference type="PROSITE" id="PS51406">
    <property type="entry name" value="FIBRINOGEN_C_2"/>
    <property type="match status" value="1"/>
</dbReference>
<dbReference type="EMBL" id="JAWDGP010006596">
    <property type="protein sequence ID" value="KAK3738475.1"/>
    <property type="molecule type" value="Genomic_DNA"/>
</dbReference>
<keyword evidence="5" id="KW-1185">Reference proteome</keyword>
<dbReference type="InterPro" id="IPR020837">
    <property type="entry name" value="Fibrinogen_CS"/>
</dbReference>
<comment type="caution">
    <text evidence="4">The sequence shown here is derived from an EMBL/GenBank/DDBJ whole genome shotgun (WGS) entry which is preliminary data.</text>
</comment>
<dbReference type="InterPro" id="IPR014716">
    <property type="entry name" value="Fibrinogen_a/b/g_C_1"/>
</dbReference>
<evidence type="ECO:0000256" key="2">
    <source>
        <dbReference type="SAM" id="SignalP"/>
    </source>
</evidence>
<dbReference type="PROSITE" id="PS51257">
    <property type="entry name" value="PROKAR_LIPOPROTEIN"/>
    <property type="match status" value="1"/>
</dbReference>
<dbReference type="PANTHER" id="PTHR19143:SF444">
    <property type="entry name" value="PROTEIN SCABROUS"/>
    <property type="match status" value="1"/>
</dbReference>
<reference evidence="4" key="1">
    <citation type="journal article" date="2023" name="G3 (Bethesda)">
        <title>A reference genome for the long-term kleptoplast-retaining sea slug Elysia crispata morphotype clarki.</title>
        <authorList>
            <person name="Eastman K.E."/>
            <person name="Pendleton A.L."/>
            <person name="Shaikh M.A."/>
            <person name="Suttiyut T."/>
            <person name="Ogas R."/>
            <person name="Tomko P."/>
            <person name="Gavelis G."/>
            <person name="Widhalm J.R."/>
            <person name="Wisecaver J.H."/>
        </authorList>
    </citation>
    <scope>NUCLEOTIDE SEQUENCE</scope>
    <source>
        <strain evidence="4">ECLA1</strain>
    </source>
</reference>
<sequence>MALRFCIFIVFSSIFSCQGVNLTLDEGISPYSGVRIPCGFLTCQESLKASTGSDVFGNISSISVFKTGNERAIPIATVTSQDPIVTSIVDGIKVNGYLDTERATIRVELFKEKDCQAEFICKVHGMDRRGREAVSTATLLQRSSPRRDQGDGRSWTPAVSLQLLASIQQLVTQSVGALEDKIYQLKEEVNSNQINLEGKLEQFKKDIYDRSESFQRRIEDRLLMFENRIEDKVDNNNNMDKLIQSDSKISTAMTQFCSEVQADIQRSLENLLEKVQDQHGQSFGIVSERIEKTLNSTCASLSSMESDLDLLKSNGQLHFGTIQNETEKIRDILTSGDALSQKIWNNVIELQSSLHNYSTQTDSELQEFWSDAEFRESHDLRSVLKDILTPKICRKGMGFALTQNTSPYILFNSTQISFATFDFSHLCETVTDGGGWIVIQRRVKGDADFNRNWPDYKKGFGSFDGDFWLGNDKIHTISSSGTYELRIDLTYKNKTVFAHYADFFVAGENEKYKLRIGSYQGSAGDSLGYHNGRPFSTVDRDNDSWSKNCAATQGGGWWFGACDHSNLNGKWGEMKDRGVEWEKLAGGNSVSYAEMKIRRL</sequence>
<accession>A0AAE0YAZ4</accession>
<dbReference type="AlphaFoldDB" id="A0AAE0YAZ4"/>
<keyword evidence="2" id="KW-0732">Signal</keyword>
<proteinExistence type="predicted"/>
<dbReference type="PANTHER" id="PTHR19143">
    <property type="entry name" value="FIBRINOGEN/TENASCIN/ANGIOPOEITIN"/>
    <property type="match status" value="1"/>
</dbReference>
<dbReference type="InterPro" id="IPR050373">
    <property type="entry name" value="Fibrinogen_C-term_domain"/>
</dbReference>